<feature type="transmembrane region" description="Helical" evidence="5">
    <location>
        <begin position="115"/>
        <end position="136"/>
    </location>
</feature>
<feature type="transmembrane region" description="Helical" evidence="5">
    <location>
        <begin position="85"/>
        <end position="109"/>
    </location>
</feature>
<dbReference type="Proteomes" id="UP000597444">
    <property type="component" value="Unassembled WGS sequence"/>
</dbReference>
<dbReference type="InterPro" id="IPR050382">
    <property type="entry name" value="MFS_Na/Anion_cotransporter"/>
</dbReference>
<feature type="domain" description="Major facilitator superfamily (MFS) profile" evidence="6">
    <location>
        <begin position="15"/>
        <end position="419"/>
    </location>
</feature>
<protein>
    <submittedName>
        <fullName evidence="7">MFS transporter</fullName>
    </submittedName>
</protein>
<feature type="transmembrane region" description="Helical" evidence="5">
    <location>
        <begin position="237"/>
        <end position="258"/>
    </location>
</feature>
<accession>A0A8J3IK86</accession>
<evidence type="ECO:0000256" key="5">
    <source>
        <dbReference type="SAM" id="Phobius"/>
    </source>
</evidence>
<dbReference type="PROSITE" id="PS50850">
    <property type="entry name" value="MFS"/>
    <property type="match status" value="1"/>
</dbReference>
<reference evidence="7" key="1">
    <citation type="submission" date="2020-10" db="EMBL/GenBank/DDBJ databases">
        <title>Taxonomic study of unclassified bacteria belonging to the class Ktedonobacteria.</title>
        <authorList>
            <person name="Yabe S."/>
            <person name="Wang C.M."/>
            <person name="Zheng Y."/>
            <person name="Sakai Y."/>
            <person name="Cavaletti L."/>
            <person name="Monciardini P."/>
            <person name="Donadio S."/>
        </authorList>
    </citation>
    <scope>NUCLEOTIDE SEQUENCE</scope>
    <source>
        <strain evidence="7">ID150040</strain>
    </source>
</reference>
<gene>
    <name evidence="7" type="ORF">KSF_071570</name>
</gene>
<dbReference type="InterPro" id="IPR011701">
    <property type="entry name" value="MFS"/>
</dbReference>
<dbReference type="PANTHER" id="PTHR11662">
    <property type="entry name" value="SOLUTE CARRIER FAMILY 17"/>
    <property type="match status" value="1"/>
</dbReference>
<feature type="transmembrane region" description="Helical" evidence="5">
    <location>
        <begin position="394"/>
        <end position="414"/>
    </location>
</feature>
<evidence type="ECO:0000256" key="3">
    <source>
        <dbReference type="ARBA" id="ARBA00022989"/>
    </source>
</evidence>
<evidence type="ECO:0000256" key="1">
    <source>
        <dbReference type="ARBA" id="ARBA00004651"/>
    </source>
</evidence>
<keyword evidence="2 5" id="KW-0812">Transmembrane</keyword>
<organism evidence="7 8">
    <name type="scientific">Reticulibacter mediterranei</name>
    <dbReference type="NCBI Taxonomy" id="2778369"/>
    <lineage>
        <taxon>Bacteria</taxon>
        <taxon>Bacillati</taxon>
        <taxon>Chloroflexota</taxon>
        <taxon>Ktedonobacteria</taxon>
        <taxon>Ktedonobacterales</taxon>
        <taxon>Reticulibacteraceae</taxon>
        <taxon>Reticulibacter</taxon>
    </lineage>
</organism>
<keyword evidence="3 5" id="KW-1133">Transmembrane helix</keyword>
<dbReference type="Gene3D" id="1.20.1250.20">
    <property type="entry name" value="MFS general substrate transporter like domains"/>
    <property type="match status" value="2"/>
</dbReference>
<comment type="subcellular location">
    <subcellularLocation>
        <location evidence="1">Cell membrane</location>
        <topology evidence="1">Multi-pass membrane protein</topology>
    </subcellularLocation>
</comment>
<dbReference type="AlphaFoldDB" id="A0A8J3IK86"/>
<dbReference type="GO" id="GO:0005886">
    <property type="term" value="C:plasma membrane"/>
    <property type="evidence" value="ECO:0007669"/>
    <property type="project" value="UniProtKB-SubCell"/>
</dbReference>
<dbReference type="InterPro" id="IPR036259">
    <property type="entry name" value="MFS_trans_sf"/>
</dbReference>
<keyword evidence="8" id="KW-1185">Reference proteome</keyword>
<dbReference type="PANTHER" id="PTHR11662:SF399">
    <property type="entry name" value="FI19708P1-RELATED"/>
    <property type="match status" value="1"/>
</dbReference>
<proteinExistence type="predicted"/>
<feature type="transmembrane region" description="Helical" evidence="5">
    <location>
        <begin position="365"/>
        <end position="388"/>
    </location>
</feature>
<feature type="transmembrane region" description="Helical" evidence="5">
    <location>
        <begin position="174"/>
        <end position="195"/>
    </location>
</feature>
<sequence>MQKAAVVAQGIRWRIPLVLGVTFFVNYLDRNNLALALPQIARDFGWGDKELASNGQFLLAAFFLTYGLSNMFLSPFAERFGPKRSVIVAVAAFSICTILSAPLGQIFAALLGLRLLLGIGEGIHVPMLGAITSRWFPLHERSRANAIWNVGILLATALGPLLLVPLISAFGWRIAFAVLGVIGLLISVPLVWLVVDDRPHPIVLSDVEPLPVEKPAEAVRSPLFNLQSTSYVRDVRFWLIVVAGMLNAFCGFGVLNWLPTYFTRAKGINFDQLGWPLALVFTSGIVSVFLMAYLGDRLNRRALLTSIGLGIAGVLVFFAVQATSLALLVLFFAAAVFCQSAYTAHEHALVQRLLPANLVGAGTGLYNGLSVLFGGVGGSLIPGTIVAITGNFNAGILSIMVGAFATALVLALLARIIHY</sequence>
<comment type="caution">
    <text evidence="7">The sequence shown here is derived from an EMBL/GenBank/DDBJ whole genome shotgun (WGS) entry which is preliminary data.</text>
</comment>
<keyword evidence="4 5" id="KW-0472">Membrane</keyword>
<evidence type="ECO:0000313" key="8">
    <source>
        <dbReference type="Proteomes" id="UP000597444"/>
    </source>
</evidence>
<feature type="transmembrane region" description="Helical" evidence="5">
    <location>
        <begin position="12"/>
        <end position="28"/>
    </location>
</feature>
<evidence type="ECO:0000256" key="2">
    <source>
        <dbReference type="ARBA" id="ARBA00022692"/>
    </source>
</evidence>
<feature type="transmembrane region" description="Helical" evidence="5">
    <location>
        <begin position="326"/>
        <end position="344"/>
    </location>
</feature>
<feature type="transmembrane region" description="Helical" evidence="5">
    <location>
        <begin position="273"/>
        <end position="295"/>
    </location>
</feature>
<dbReference type="GO" id="GO:0022857">
    <property type="term" value="F:transmembrane transporter activity"/>
    <property type="evidence" value="ECO:0007669"/>
    <property type="project" value="InterPro"/>
</dbReference>
<dbReference type="EMBL" id="BNJK01000001">
    <property type="protein sequence ID" value="GHO97109.1"/>
    <property type="molecule type" value="Genomic_DNA"/>
</dbReference>
<dbReference type="Pfam" id="PF07690">
    <property type="entry name" value="MFS_1"/>
    <property type="match status" value="1"/>
</dbReference>
<feature type="transmembrane region" description="Helical" evidence="5">
    <location>
        <begin position="302"/>
        <end position="320"/>
    </location>
</feature>
<dbReference type="SUPFAM" id="SSF103473">
    <property type="entry name" value="MFS general substrate transporter"/>
    <property type="match status" value="1"/>
</dbReference>
<name>A0A8J3IK86_9CHLR</name>
<evidence type="ECO:0000313" key="7">
    <source>
        <dbReference type="EMBL" id="GHO97109.1"/>
    </source>
</evidence>
<evidence type="ECO:0000256" key="4">
    <source>
        <dbReference type="ARBA" id="ARBA00023136"/>
    </source>
</evidence>
<dbReference type="InterPro" id="IPR020846">
    <property type="entry name" value="MFS_dom"/>
</dbReference>
<feature type="transmembrane region" description="Helical" evidence="5">
    <location>
        <begin position="148"/>
        <end position="168"/>
    </location>
</feature>
<dbReference type="RefSeq" id="WP_220207694.1">
    <property type="nucleotide sequence ID" value="NZ_BNJK01000001.1"/>
</dbReference>
<feature type="transmembrane region" description="Helical" evidence="5">
    <location>
        <begin position="55"/>
        <end position="73"/>
    </location>
</feature>
<evidence type="ECO:0000259" key="6">
    <source>
        <dbReference type="PROSITE" id="PS50850"/>
    </source>
</evidence>